<keyword evidence="3" id="KW-1185">Reference proteome</keyword>
<dbReference type="SUPFAM" id="SSF46785">
    <property type="entry name" value="Winged helix' DNA-binding domain"/>
    <property type="match status" value="1"/>
</dbReference>
<sequence length="154" mass="16715">MDVTDRGGAAEVRTQDTPALAGALRLAMGRIVRRLRQAHAVGDISLSGVSVLARLSAGGPDSPGSLAETERVRPQAMAATLAVLEQRGWVSRTPDTADRRRVVIAITEEGRAVLEQRRSESVGRLAHALEEFTPRERQALHDVLPLLDRLAERL</sequence>
<dbReference type="GO" id="GO:0003700">
    <property type="term" value="F:DNA-binding transcription factor activity"/>
    <property type="evidence" value="ECO:0007669"/>
    <property type="project" value="InterPro"/>
</dbReference>
<dbReference type="EMBL" id="VOGW01000178">
    <property type="protein sequence ID" value="TWV33681.1"/>
    <property type="molecule type" value="Genomic_DNA"/>
</dbReference>
<dbReference type="PROSITE" id="PS50995">
    <property type="entry name" value="HTH_MARR_2"/>
    <property type="match status" value="1"/>
</dbReference>
<dbReference type="Gene3D" id="1.10.10.10">
    <property type="entry name" value="Winged helix-like DNA-binding domain superfamily/Winged helix DNA-binding domain"/>
    <property type="match status" value="1"/>
</dbReference>
<evidence type="ECO:0000313" key="2">
    <source>
        <dbReference type="EMBL" id="TWV33681.1"/>
    </source>
</evidence>
<gene>
    <name evidence="2" type="ORF">FRZ03_29945</name>
</gene>
<evidence type="ECO:0000259" key="1">
    <source>
        <dbReference type="PROSITE" id="PS50995"/>
    </source>
</evidence>
<feature type="domain" description="HTH marR-type" evidence="1">
    <location>
        <begin position="17"/>
        <end position="149"/>
    </location>
</feature>
<dbReference type="InterPro" id="IPR036388">
    <property type="entry name" value="WH-like_DNA-bd_sf"/>
</dbReference>
<dbReference type="PANTHER" id="PTHR39515:SF2">
    <property type="entry name" value="HTH-TYPE TRANSCRIPTIONAL REGULATOR RV0880"/>
    <property type="match status" value="1"/>
</dbReference>
<dbReference type="InterPro" id="IPR036390">
    <property type="entry name" value="WH_DNA-bd_sf"/>
</dbReference>
<dbReference type="PANTHER" id="PTHR39515">
    <property type="entry name" value="CONSERVED PROTEIN"/>
    <property type="match status" value="1"/>
</dbReference>
<dbReference type="AlphaFoldDB" id="A0A5C6IXV2"/>
<name>A0A5C6IXV2_9ACTN</name>
<dbReference type="SMART" id="SM00347">
    <property type="entry name" value="HTH_MARR"/>
    <property type="match status" value="1"/>
</dbReference>
<dbReference type="Pfam" id="PF01047">
    <property type="entry name" value="MarR"/>
    <property type="match status" value="1"/>
</dbReference>
<reference evidence="2" key="1">
    <citation type="journal article" date="2019" name="Microbiol. Resour. Announc.">
        <title>Draft Genomic Sequences of Streptomyces misionensis and Streptomyces albidoflavus, bacteria applied for phytopathogen biocontrol.</title>
        <authorList>
            <person name="Pylro V."/>
            <person name="Dias A."/>
            <person name="Andreote F."/>
            <person name="Varani A."/>
            <person name="Andreote C."/>
            <person name="Bernardo E."/>
            <person name="Martins T."/>
        </authorList>
    </citation>
    <scope>NUCLEOTIDE SEQUENCE [LARGE SCALE GENOMIC DNA]</scope>
    <source>
        <strain evidence="2">66</strain>
    </source>
</reference>
<organism evidence="2 3">
    <name type="scientific">Streptomyces misionensis</name>
    <dbReference type="NCBI Taxonomy" id="67331"/>
    <lineage>
        <taxon>Bacteria</taxon>
        <taxon>Bacillati</taxon>
        <taxon>Actinomycetota</taxon>
        <taxon>Actinomycetes</taxon>
        <taxon>Kitasatosporales</taxon>
        <taxon>Streptomycetaceae</taxon>
        <taxon>Streptomyces</taxon>
    </lineage>
</organism>
<dbReference type="InterPro" id="IPR000835">
    <property type="entry name" value="HTH_MarR-typ"/>
</dbReference>
<dbReference type="RefSeq" id="WP_146468224.1">
    <property type="nucleotide sequence ID" value="NZ_VOGW01000178.1"/>
</dbReference>
<protein>
    <submittedName>
        <fullName evidence="2">MarR family transcriptional regulator</fullName>
    </submittedName>
</protein>
<dbReference type="Proteomes" id="UP000320481">
    <property type="component" value="Unassembled WGS sequence"/>
</dbReference>
<dbReference type="PRINTS" id="PR00598">
    <property type="entry name" value="HTHMARR"/>
</dbReference>
<evidence type="ECO:0000313" key="3">
    <source>
        <dbReference type="Proteomes" id="UP000320481"/>
    </source>
</evidence>
<comment type="caution">
    <text evidence="2">The sequence shown here is derived from an EMBL/GenBank/DDBJ whole genome shotgun (WGS) entry which is preliminary data.</text>
</comment>
<accession>A0A5C6IXV2</accession>
<dbReference type="InterPro" id="IPR052526">
    <property type="entry name" value="HTH-type_Bedaq_tolerance"/>
</dbReference>
<proteinExistence type="predicted"/>